<evidence type="ECO:0000256" key="7">
    <source>
        <dbReference type="ARBA" id="ARBA00023033"/>
    </source>
</evidence>
<comment type="cofactor">
    <cofactor evidence="1">
        <name>FAD</name>
        <dbReference type="ChEBI" id="CHEBI:57692"/>
    </cofactor>
</comment>
<feature type="domain" description="FAD-binding" evidence="9">
    <location>
        <begin position="14"/>
        <end position="366"/>
    </location>
</feature>
<dbReference type="PROSITE" id="PS01304">
    <property type="entry name" value="UBIH"/>
    <property type="match status" value="1"/>
</dbReference>
<evidence type="ECO:0000256" key="8">
    <source>
        <dbReference type="SAM" id="Phobius"/>
    </source>
</evidence>
<evidence type="ECO:0000256" key="1">
    <source>
        <dbReference type="ARBA" id="ARBA00001974"/>
    </source>
</evidence>
<evidence type="ECO:0000256" key="6">
    <source>
        <dbReference type="ARBA" id="ARBA00023002"/>
    </source>
</evidence>
<keyword evidence="8" id="KW-1133">Transmembrane helix</keyword>
<dbReference type="GO" id="GO:0006744">
    <property type="term" value="P:ubiquinone biosynthetic process"/>
    <property type="evidence" value="ECO:0007669"/>
    <property type="project" value="UniProtKB-UniPathway"/>
</dbReference>
<dbReference type="PRINTS" id="PR00420">
    <property type="entry name" value="RNGMNOXGNASE"/>
</dbReference>
<evidence type="ECO:0000256" key="2">
    <source>
        <dbReference type="ARBA" id="ARBA00004749"/>
    </source>
</evidence>
<evidence type="ECO:0000259" key="9">
    <source>
        <dbReference type="Pfam" id="PF01494"/>
    </source>
</evidence>
<dbReference type="InterPro" id="IPR018168">
    <property type="entry name" value="Ubi_Hdrlase_CS"/>
</dbReference>
<dbReference type="GO" id="GO:0071949">
    <property type="term" value="F:FAD binding"/>
    <property type="evidence" value="ECO:0007669"/>
    <property type="project" value="InterPro"/>
</dbReference>
<dbReference type="PANTHER" id="PTHR43876">
    <property type="entry name" value="UBIQUINONE BIOSYNTHESIS MONOOXYGENASE COQ6, MITOCHONDRIAL"/>
    <property type="match status" value="1"/>
</dbReference>
<comment type="similarity">
    <text evidence="3">Belongs to the UbiH/COQ6 family.</text>
</comment>
<reference evidence="10 11" key="1">
    <citation type="submission" date="2016-10" db="EMBL/GenBank/DDBJ databases">
        <title>Draft Genome sequence of Alkanindiges sp. strain H1.</title>
        <authorList>
            <person name="Subhash Y."/>
            <person name="Lee S."/>
        </authorList>
    </citation>
    <scope>NUCLEOTIDE SEQUENCE [LARGE SCALE GENOMIC DNA]</scope>
    <source>
        <strain evidence="10 11">H1</strain>
    </source>
</reference>
<dbReference type="RefSeq" id="WP_076878512.1">
    <property type="nucleotide sequence ID" value="NZ_MLCN01000027.1"/>
</dbReference>
<dbReference type="InterPro" id="IPR002938">
    <property type="entry name" value="FAD-bd"/>
</dbReference>
<keyword evidence="8" id="KW-0472">Membrane</keyword>
<evidence type="ECO:0000256" key="5">
    <source>
        <dbReference type="ARBA" id="ARBA00022827"/>
    </source>
</evidence>
<dbReference type="Pfam" id="PF01494">
    <property type="entry name" value="FAD_binding_3"/>
    <property type="match status" value="1"/>
</dbReference>
<keyword evidence="4" id="KW-0285">Flavoprotein</keyword>
<dbReference type="InterPro" id="IPR051205">
    <property type="entry name" value="UbiH/COQ6_monooxygenase"/>
</dbReference>
<evidence type="ECO:0000256" key="3">
    <source>
        <dbReference type="ARBA" id="ARBA00005349"/>
    </source>
</evidence>
<comment type="caution">
    <text evidence="10">The sequence shown here is derived from an EMBL/GenBank/DDBJ whole genome shotgun (WGS) entry which is preliminary data.</text>
</comment>
<dbReference type="OrthoDB" id="9769565at2"/>
<evidence type="ECO:0000313" key="10">
    <source>
        <dbReference type="EMBL" id="ONG39141.1"/>
    </source>
</evidence>
<keyword evidence="6" id="KW-0560">Oxidoreductase</keyword>
<keyword evidence="8" id="KW-0812">Transmembrane</keyword>
<dbReference type="InterPro" id="IPR010971">
    <property type="entry name" value="UbiH/COQ6"/>
</dbReference>
<dbReference type="Gene3D" id="3.50.50.60">
    <property type="entry name" value="FAD/NAD(P)-binding domain"/>
    <property type="match status" value="2"/>
</dbReference>
<evidence type="ECO:0000256" key="4">
    <source>
        <dbReference type="ARBA" id="ARBA00022630"/>
    </source>
</evidence>
<dbReference type="PANTHER" id="PTHR43876:SF7">
    <property type="entry name" value="UBIQUINONE BIOSYNTHESIS MONOOXYGENASE COQ6, MITOCHONDRIAL"/>
    <property type="match status" value="1"/>
</dbReference>
<dbReference type="GO" id="GO:0016705">
    <property type="term" value="F:oxidoreductase activity, acting on paired donors, with incorporation or reduction of molecular oxygen"/>
    <property type="evidence" value="ECO:0007669"/>
    <property type="project" value="InterPro"/>
</dbReference>
<dbReference type="GO" id="GO:0004497">
    <property type="term" value="F:monooxygenase activity"/>
    <property type="evidence" value="ECO:0007669"/>
    <property type="project" value="UniProtKB-KW"/>
</dbReference>
<dbReference type="NCBIfam" id="TIGR01988">
    <property type="entry name" value="Ubi-OHases"/>
    <property type="match status" value="1"/>
</dbReference>
<evidence type="ECO:0000313" key="11">
    <source>
        <dbReference type="Proteomes" id="UP000192132"/>
    </source>
</evidence>
<feature type="transmembrane region" description="Helical" evidence="8">
    <location>
        <begin position="12"/>
        <end position="32"/>
    </location>
</feature>
<keyword evidence="11" id="KW-1185">Reference proteome</keyword>
<dbReference type="AlphaFoldDB" id="A0A1S8CT33"/>
<gene>
    <name evidence="10" type="ORF">BKE30_10240</name>
</gene>
<dbReference type="SUPFAM" id="SSF51905">
    <property type="entry name" value="FAD/NAD(P)-binding domain"/>
    <property type="match status" value="1"/>
</dbReference>
<proteinExistence type="inferred from homology"/>
<comment type="pathway">
    <text evidence="2">Cofactor biosynthesis; ubiquinone biosynthesis.</text>
</comment>
<organism evidence="10 11">
    <name type="scientific">Alkanindiges hydrocarboniclasticus</name>
    <dbReference type="NCBI Taxonomy" id="1907941"/>
    <lineage>
        <taxon>Bacteria</taxon>
        <taxon>Pseudomonadati</taxon>
        <taxon>Pseudomonadota</taxon>
        <taxon>Gammaproteobacteria</taxon>
        <taxon>Moraxellales</taxon>
        <taxon>Moraxellaceae</taxon>
        <taxon>Alkanindiges</taxon>
    </lineage>
</organism>
<sequence length="425" mass="46446">MSANQQLEAAPIEKVVIIGGGLVGGLCALLLVRAGIQPIVLDAAPELDTAILQRRDARVLALSPATISLLEQTGVWPHIQRKADYYGMQVWSRDGYGSLEFGKTDTTAPRTAQDLLGSMVEPGVLGLAIQHELKAQVQQYHTQVRVQGIEPFSDYWQITLNDGQQFNTALLIGADGANSLVRTMAGIGVDVLNYKQTAISCAIKTEKPHQQIARQVFLPTGPLAFLPMTDLALTDLDGDEPAGYWQSVVWTLPEQDAEELSQLSDSDFLAAITHASGHMLGQVIAVESRAAFPLAARQAERYVLPHLALIGDAAHVVHPLAGQGVNLGCLDAALLVDCLMRDAARGLWAHWQTLNRYEVKRRSHNSLMMHSFSALGWLQGSQLKAVQWLRSEGMHFVANNPLLLNIFTEQASGKSAIKDTRYYQF</sequence>
<keyword evidence="5" id="KW-0274">FAD</keyword>
<dbReference type="InterPro" id="IPR036188">
    <property type="entry name" value="FAD/NAD-bd_sf"/>
</dbReference>
<accession>A0A1S8CT33</accession>
<dbReference type="UniPathway" id="UPA00232"/>
<dbReference type="STRING" id="1907941.BKE30_10240"/>
<keyword evidence="7 10" id="KW-0503">Monooxygenase</keyword>
<protein>
    <submittedName>
        <fullName evidence="10">FAD-dependent monooxygenase</fullName>
    </submittedName>
</protein>
<dbReference type="Proteomes" id="UP000192132">
    <property type="component" value="Unassembled WGS sequence"/>
</dbReference>
<dbReference type="EMBL" id="MLCN01000027">
    <property type="protein sequence ID" value="ONG39141.1"/>
    <property type="molecule type" value="Genomic_DNA"/>
</dbReference>
<name>A0A1S8CT33_9GAMM</name>